<organism evidence="2 3">
    <name type="scientific">Mucilaginibacter pineti</name>
    <dbReference type="NCBI Taxonomy" id="1391627"/>
    <lineage>
        <taxon>Bacteria</taxon>
        <taxon>Pseudomonadati</taxon>
        <taxon>Bacteroidota</taxon>
        <taxon>Sphingobacteriia</taxon>
        <taxon>Sphingobacteriales</taxon>
        <taxon>Sphingobacteriaceae</taxon>
        <taxon>Mucilaginibacter</taxon>
    </lineage>
</organism>
<gene>
    <name evidence="2" type="ORF">SAMN05216464_12710</name>
</gene>
<keyword evidence="3" id="KW-1185">Reference proteome</keyword>
<name>A0A1G7NIR5_9SPHI</name>
<evidence type="ECO:0000313" key="3">
    <source>
        <dbReference type="Proteomes" id="UP000199072"/>
    </source>
</evidence>
<dbReference type="RefSeq" id="WP_240315390.1">
    <property type="nucleotide sequence ID" value="NZ_FNAI01000027.1"/>
</dbReference>
<reference evidence="2 3" key="1">
    <citation type="submission" date="2016-10" db="EMBL/GenBank/DDBJ databases">
        <authorList>
            <person name="de Groot N.N."/>
        </authorList>
    </citation>
    <scope>NUCLEOTIDE SEQUENCE [LARGE SCALE GENOMIC DNA]</scope>
    <source>
        <strain evidence="2 3">47C3B</strain>
    </source>
</reference>
<accession>A0A1G7NIR5</accession>
<keyword evidence="1" id="KW-0472">Membrane</keyword>
<dbReference type="STRING" id="1391627.SAMN05216464_12710"/>
<evidence type="ECO:0000313" key="2">
    <source>
        <dbReference type="EMBL" id="SDF73160.1"/>
    </source>
</evidence>
<dbReference type="EMBL" id="FNAI01000027">
    <property type="protein sequence ID" value="SDF73160.1"/>
    <property type="molecule type" value="Genomic_DNA"/>
</dbReference>
<feature type="transmembrane region" description="Helical" evidence="1">
    <location>
        <begin position="67"/>
        <end position="88"/>
    </location>
</feature>
<keyword evidence="1" id="KW-0812">Transmembrane</keyword>
<protein>
    <submittedName>
        <fullName evidence="2">Uncharacterized protein</fullName>
    </submittedName>
</protein>
<sequence length="109" mass="12044">MNNTVKLNSADRRQYGSKALSALWKQLTCILAAGLFGIGQAVACDACQKQQPKLFQGITHGAGPSSNWDYVIVAVMTIVTLYTLYATVKRIVRPAEKETNHIKNMIFNQ</sequence>
<proteinExistence type="predicted"/>
<evidence type="ECO:0000256" key="1">
    <source>
        <dbReference type="SAM" id="Phobius"/>
    </source>
</evidence>
<keyword evidence="1" id="KW-1133">Transmembrane helix</keyword>
<dbReference type="Proteomes" id="UP000199072">
    <property type="component" value="Unassembled WGS sequence"/>
</dbReference>
<dbReference type="AlphaFoldDB" id="A0A1G7NIR5"/>